<sequence>MLRKQPNGESIRLDWYSNSGIKLKHPAVDRFMSKPIGREVFWFELISLIDVSCKNCAMIQNLFEINILTFFSDREIEELFQIIDKDNNGKITKSELSKFFKSHRCKYSSKQISQYVKKIDQDGDGKITLTELKAALKGCG</sequence>
<dbReference type="InterPro" id="IPR011992">
    <property type="entry name" value="EF-hand-dom_pair"/>
</dbReference>
<dbReference type="OrthoDB" id="293868at2759"/>
<proteinExistence type="predicted"/>
<dbReference type="GO" id="GO:0005509">
    <property type="term" value="F:calcium ion binding"/>
    <property type="evidence" value="ECO:0007669"/>
    <property type="project" value="InterPro"/>
</dbReference>
<comment type="caution">
    <text evidence="2">The sequence shown here is derived from an EMBL/GenBank/DDBJ whole genome shotgun (WGS) entry which is preliminary data.</text>
</comment>
<evidence type="ECO:0000259" key="1">
    <source>
        <dbReference type="PROSITE" id="PS50222"/>
    </source>
</evidence>
<name>A0A419PGS6_CLOSI</name>
<dbReference type="InterPro" id="IPR002048">
    <property type="entry name" value="EF_hand_dom"/>
</dbReference>
<dbReference type="InParanoid" id="A0A419PGS6"/>
<dbReference type="Gene3D" id="1.10.238.10">
    <property type="entry name" value="EF-hand"/>
    <property type="match status" value="2"/>
</dbReference>
<dbReference type="CDD" id="cd00051">
    <property type="entry name" value="EFh"/>
    <property type="match status" value="1"/>
</dbReference>
<evidence type="ECO:0000313" key="3">
    <source>
        <dbReference type="Proteomes" id="UP000286415"/>
    </source>
</evidence>
<feature type="domain" description="EF-hand" evidence="1">
    <location>
        <begin position="71"/>
        <end position="106"/>
    </location>
</feature>
<dbReference type="SMART" id="SM00054">
    <property type="entry name" value="EFh"/>
    <property type="match status" value="2"/>
</dbReference>
<keyword evidence="3" id="KW-1185">Reference proteome</keyword>
<gene>
    <name evidence="2" type="ORF">CSKR_113279</name>
</gene>
<reference evidence="2 3" key="2">
    <citation type="journal article" date="2021" name="Genomics">
        <title>High-quality reference genome for Clonorchis sinensis.</title>
        <authorList>
            <person name="Young N.D."/>
            <person name="Stroehlein A.J."/>
            <person name="Kinkar L."/>
            <person name="Wang T."/>
            <person name="Sohn W.M."/>
            <person name="Chang B.C.H."/>
            <person name="Kaur P."/>
            <person name="Weisz D."/>
            <person name="Dudchenko O."/>
            <person name="Aiden E.L."/>
            <person name="Korhonen P.K."/>
            <person name="Gasser R.B."/>
        </authorList>
    </citation>
    <scope>NUCLEOTIDE SEQUENCE [LARGE SCALE GENOMIC DNA]</scope>
    <source>
        <strain evidence="2">Cs-k2</strain>
    </source>
</reference>
<dbReference type="Pfam" id="PF13499">
    <property type="entry name" value="EF-hand_7"/>
    <property type="match status" value="1"/>
</dbReference>
<organism evidence="2 3">
    <name type="scientific">Clonorchis sinensis</name>
    <name type="common">Chinese liver fluke</name>
    <dbReference type="NCBI Taxonomy" id="79923"/>
    <lineage>
        <taxon>Eukaryota</taxon>
        <taxon>Metazoa</taxon>
        <taxon>Spiralia</taxon>
        <taxon>Lophotrochozoa</taxon>
        <taxon>Platyhelminthes</taxon>
        <taxon>Trematoda</taxon>
        <taxon>Digenea</taxon>
        <taxon>Opisthorchiida</taxon>
        <taxon>Opisthorchiata</taxon>
        <taxon>Opisthorchiidae</taxon>
        <taxon>Clonorchis</taxon>
    </lineage>
</organism>
<feature type="domain" description="EF-hand" evidence="1">
    <location>
        <begin position="107"/>
        <end position="140"/>
    </location>
</feature>
<dbReference type="SUPFAM" id="SSF47473">
    <property type="entry name" value="EF-hand"/>
    <property type="match status" value="1"/>
</dbReference>
<dbReference type="PROSITE" id="PS00018">
    <property type="entry name" value="EF_HAND_1"/>
    <property type="match status" value="2"/>
</dbReference>
<dbReference type="STRING" id="79923.A0A419PGS6"/>
<dbReference type="EMBL" id="NIRI02000056">
    <property type="protein sequence ID" value="KAG5442856.1"/>
    <property type="molecule type" value="Genomic_DNA"/>
</dbReference>
<dbReference type="InterPro" id="IPR018247">
    <property type="entry name" value="EF_Hand_1_Ca_BS"/>
</dbReference>
<accession>A0A419PGS6</accession>
<protein>
    <recommendedName>
        <fullName evidence="1">EF-hand domain-containing protein</fullName>
    </recommendedName>
</protein>
<reference evidence="2 3" key="1">
    <citation type="journal article" date="2018" name="Biotechnol. Adv.">
        <title>Improved genomic resources and new bioinformatic workflow for the carcinogenic parasite Clonorchis sinensis: Biotechnological implications.</title>
        <authorList>
            <person name="Wang D."/>
            <person name="Korhonen P.K."/>
            <person name="Gasser R.B."/>
            <person name="Young N.D."/>
        </authorList>
    </citation>
    <scope>NUCLEOTIDE SEQUENCE [LARGE SCALE GENOMIC DNA]</scope>
    <source>
        <strain evidence="2">Cs-k2</strain>
    </source>
</reference>
<dbReference type="PROSITE" id="PS50222">
    <property type="entry name" value="EF_HAND_2"/>
    <property type="match status" value="2"/>
</dbReference>
<dbReference type="AlphaFoldDB" id="A0A419PGS6"/>
<evidence type="ECO:0000313" key="2">
    <source>
        <dbReference type="EMBL" id="KAG5442856.1"/>
    </source>
</evidence>
<dbReference type="Proteomes" id="UP000286415">
    <property type="component" value="Unassembled WGS sequence"/>
</dbReference>